<dbReference type="PANTHER" id="PTHR24379:SF125">
    <property type="entry name" value="C2H2-TYPE DOMAIN-CONTAINING PROTEIN"/>
    <property type="match status" value="1"/>
</dbReference>
<dbReference type="PROSITE" id="PS50157">
    <property type="entry name" value="ZINC_FINGER_C2H2_2"/>
    <property type="match status" value="21"/>
</dbReference>
<dbReference type="GO" id="GO:0030674">
    <property type="term" value="F:protein-macromolecule adaptor activity"/>
    <property type="evidence" value="ECO:0007669"/>
    <property type="project" value="UniProtKB-ARBA"/>
</dbReference>
<feature type="domain" description="C2H2-type" evidence="13">
    <location>
        <begin position="270"/>
        <end position="297"/>
    </location>
</feature>
<evidence type="ECO:0000256" key="7">
    <source>
        <dbReference type="ARBA" id="ARBA00022833"/>
    </source>
</evidence>
<dbReference type="FunFam" id="3.30.160.60:FF:000688">
    <property type="entry name" value="zinc finger protein 197 isoform X1"/>
    <property type="match status" value="1"/>
</dbReference>
<feature type="domain" description="C2H2-type" evidence="13">
    <location>
        <begin position="882"/>
        <end position="904"/>
    </location>
</feature>
<evidence type="ECO:0000256" key="12">
    <source>
        <dbReference type="PROSITE-ProRule" id="PRU00042"/>
    </source>
</evidence>
<feature type="domain" description="C2H2-type" evidence="13">
    <location>
        <begin position="410"/>
        <end position="437"/>
    </location>
</feature>
<reference evidence="15" key="1">
    <citation type="submission" date="2025-08" db="UniProtKB">
        <authorList>
            <consortium name="RefSeq"/>
        </authorList>
    </citation>
    <scope>IDENTIFICATION</scope>
</reference>
<evidence type="ECO:0000256" key="8">
    <source>
        <dbReference type="ARBA" id="ARBA00023015"/>
    </source>
</evidence>
<sequence>MFNIVVWCCRCVEVWPCCTCEAIFSSQSGLRSHIVIHAESNKVVDEEICSKCGAHFTSHKRLRNVFYDYICAHCDECMKEKRVLGIHMKLVHNFMNLTYYTCRLCCNKLYSTSEDLINHLSVTHQMTIVDPLEFQVKNIRDVQFCCNICNSPCVLANFCNSCLLDQDKKLKNLRLPMDCEKHKENHVCSVCIVKFENCSSLWTHMYAQHKSNTRQSHCNLCPFSNARDFRQPSLLLRHMKRAHKKTLTLLDEAKDLREKCRVVVDGKVRFECPHCGQRLRSFWSLKEHIHIHTGEKSHSCNICQKRFRFRTRLNTHYQSVHENIRKHQCMYCGHAFNEKSNLNVHLRIHTGEKKYVCEECGASFAQWAGLYYHKFTHKDSKFQCSFCERSYSLPSDLQKHMKTHTEDRVYVCEVCGKVFNTQKNMRRHTKIHISVRSFVCEICNATFKLKKYLTQHYKVHLKKWVWYCCHCSKYFDNSSKLVSHTRVEHASEKEICSVCDVAFSVHVRDITKPTETNIKVEIVEIGEDDDNYDCYNDTDDNIVEFSTSDLQSIEEKDMDIFICNFCCVYFTSKNLLKLHIKRSHIHMYDFVELYECDICLGPKSYIRGQDIRKHMRARHNEEVSDISRFRRKTNVQEVNLELNKASTSVMNNVYECRPCDKSYARKQDIFKHMRNVHNKHIVNPNHYKKKLILDFPEYTTKTREIFKCEICEKHHLTAESLTNHMSTTHEKIVNSNDLVVQIEQIFGCTLCDTDYFSSLEELKIHCQDEHNFSSHIYLCPQCNHHFFYSSNMMKHLKEMHANLNWTTRDLLKTIVSKGNDKVSRLQTGALVYTCNFCPKKFKVQAYIESHLETTHNTNKKEYTLSKVKLVDRVRKESNIESLICDQCNQTFSNRSSLAHHIEEHMAVNWSSLECQHCKELFDNMNAMWSHMFTMHATSTHQCSLCLVSLDRKRDVVKHMAEHHGIILLVEDTLGIGALKEKCRIYVNGALRYQCQECTAILHSFSTLKTHMYTHTGEKPIVCDQCSKQFRTVSQLKVHIVSVHDNVRKYGCEYCGHAFACSSNLAQHIRIHTGEKPYVCELCGNRYAQSASLYSHKLTHAQDRCHVCTECGRAFHRITRLNQHLKLHTGNRPPRSHLCDICHKGFRTNSEMKRHQQIHNPVRSYICETCGSAFTIRKYLLQHYKIHRDLPQDTTGHEQHVNIETITDIDYAA</sequence>
<evidence type="ECO:0000313" key="14">
    <source>
        <dbReference type="Proteomes" id="UP000079169"/>
    </source>
</evidence>
<accession>A0A3Q0ISI4</accession>
<feature type="domain" description="C2H2-type" evidence="13">
    <location>
        <begin position="466"/>
        <end position="494"/>
    </location>
</feature>
<dbReference type="PaxDb" id="121845-A0A3Q0ISI4"/>
<dbReference type="PROSITE" id="PS00028">
    <property type="entry name" value="ZINC_FINGER_C2H2_1"/>
    <property type="match status" value="26"/>
</dbReference>
<dbReference type="FunFam" id="3.30.160.60:FF:000325">
    <property type="entry name" value="ZFP90 zinc finger protein"/>
    <property type="match status" value="1"/>
</dbReference>
<gene>
    <name evidence="15" type="primary">LOC103508965</name>
</gene>
<feature type="domain" description="C2H2-type" evidence="13">
    <location>
        <begin position="100"/>
        <end position="124"/>
    </location>
</feature>
<feature type="domain" description="C2H2-type" evidence="13">
    <location>
        <begin position="15"/>
        <end position="42"/>
    </location>
</feature>
<feature type="domain" description="C2H2-type" evidence="13">
    <location>
        <begin position="832"/>
        <end position="860"/>
    </location>
</feature>
<feature type="domain" description="C2H2-type" evidence="13">
    <location>
        <begin position="992"/>
        <end position="1019"/>
    </location>
</feature>
<feature type="domain" description="C2H2-type" evidence="13">
    <location>
        <begin position="1049"/>
        <end position="1076"/>
    </location>
</feature>
<feature type="domain" description="C2H2-type" evidence="13">
    <location>
        <begin position="654"/>
        <end position="677"/>
    </location>
</feature>
<feature type="domain" description="C2H2-type" evidence="13">
    <location>
        <begin position="298"/>
        <end position="326"/>
    </location>
</feature>
<organism evidence="14 15">
    <name type="scientific">Diaphorina citri</name>
    <name type="common">Asian citrus psyllid</name>
    <dbReference type="NCBI Taxonomy" id="121845"/>
    <lineage>
        <taxon>Eukaryota</taxon>
        <taxon>Metazoa</taxon>
        <taxon>Ecdysozoa</taxon>
        <taxon>Arthropoda</taxon>
        <taxon>Hexapoda</taxon>
        <taxon>Insecta</taxon>
        <taxon>Pterygota</taxon>
        <taxon>Neoptera</taxon>
        <taxon>Paraneoptera</taxon>
        <taxon>Hemiptera</taxon>
        <taxon>Sternorrhyncha</taxon>
        <taxon>Psylloidea</taxon>
        <taxon>Psyllidae</taxon>
        <taxon>Diaphorininae</taxon>
        <taxon>Diaphorina</taxon>
    </lineage>
</organism>
<dbReference type="PANTHER" id="PTHR24379">
    <property type="entry name" value="KRAB AND ZINC FINGER DOMAIN-CONTAINING"/>
    <property type="match status" value="1"/>
</dbReference>
<feature type="domain" description="C2H2-type" evidence="13">
    <location>
        <begin position="1105"/>
        <end position="1132"/>
    </location>
</feature>
<evidence type="ECO:0000259" key="13">
    <source>
        <dbReference type="PROSITE" id="PS50157"/>
    </source>
</evidence>
<comment type="function">
    <text evidence="1">May be involved in transcriptional regulation.</text>
</comment>
<feature type="domain" description="C2H2-type" evidence="13">
    <location>
        <begin position="1136"/>
        <end position="1163"/>
    </location>
</feature>
<evidence type="ECO:0000256" key="9">
    <source>
        <dbReference type="ARBA" id="ARBA00023125"/>
    </source>
</evidence>
<dbReference type="KEGG" id="dci:103508965"/>
<feature type="domain" description="C2H2-type" evidence="13">
    <location>
        <begin position="777"/>
        <end position="805"/>
    </location>
</feature>
<dbReference type="InterPro" id="IPR013087">
    <property type="entry name" value="Znf_C2H2_type"/>
</dbReference>
<keyword evidence="6 12" id="KW-0863">Zinc-finger</keyword>
<name>A0A3Q0ISI4_DIACI</name>
<evidence type="ECO:0000256" key="3">
    <source>
        <dbReference type="ARBA" id="ARBA00006991"/>
    </source>
</evidence>
<keyword evidence="5" id="KW-0677">Repeat</keyword>
<evidence type="ECO:0000256" key="5">
    <source>
        <dbReference type="ARBA" id="ARBA00022737"/>
    </source>
</evidence>
<feature type="domain" description="C2H2-type" evidence="13">
    <location>
        <begin position="355"/>
        <end position="382"/>
    </location>
</feature>
<comment type="subcellular location">
    <subcellularLocation>
        <location evidence="2">Nucleus</location>
    </subcellularLocation>
</comment>
<keyword evidence="7" id="KW-0862">Zinc</keyword>
<keyword evidence="10" id="KW-0804">Transcription</keyword>
<evidence type="ECO:0000313" key="15">
    <source>
        <dbReference type="RefSeq" id="XP_026679236.1"/>
    </source>
</evidence>
<feature type="domain" description="C2H2-type" evidence="13">
    <location>
        <begin position="382"/>
        <end position="409"/>
    </location>
</feature>
<evidence type="ECO:0000256" key="11">
    <source>
        <dbReference type="ARBA" id="ARBA00023242"/>
    </source>
</evidence>
<proteinExistence type="inferred from homology"/>
<keyword evidence="4" id="KW-0479">Metal-binding</keyword>
<evidence type="ECO:0000256" key="1">
    <source>
        <dbReference type="ARBA" id="ARBA00003767"/>
    </source>
</evidence>
<evidence type="ECO:0000256" key="4">
    <source>
        <dbReference type="ARBA" id="ARBA00022723"/>
    </source>
</evidence>
<dbReference type="Proteomes" id="UP000079169">
    <property type="component" value="Unplaced"/>
</dbReference>
<evidence type="ECO:0000256" key="10">
    <source>
        <dbReference type="ARBA" id="ARBA00023163"/>
    </source>
</evidence>
<dbReference type="RefSeq" id="XP_026679236.1">
    <property type="nucleotide sequence ID" value="XM_026823435.1"/>
</dbReference>
<feature type="domain" description="C2H2-type" evidence="13">
    <location>
        <begin position="327"/>
        <end position="354"/>
    </location>
</feature>
<dbReference type="SMART" id="SM00355">
    <property type="entry name" value="ZnF_C2H2"/>
    <property type="match status" value="30"/>
</dbReference>
<keyword evidence="11" id="KW-0539">Nucleus</keyword>
<dbReference type="Pfam" id="PF13912">
    <property type="entry name" value="zf-C2H2_6"/>
    <property type="match status" value="2"/>
</dbReference>
<dbReference type="FunFam" id="3.30.160.60:FF:000446">
    <property type="entry name" value="Zinc finger protein"/>
    <property type="match status" value="1"/>
</dbReference>
<feature type="domain" description="C2H2-type" evidence="13">
    <location>
        <begin position="1164"/>
        <end position="1191"/>
    </location>
</feature>
<dbReference type="Pfam" id="PF00096">
    <property type="entry name" value="zf-C2H2"/>
    <property type="match status" value="7"/>
</dbReference>
<keyword evidence="14" id="KW-1185">Reference proteome</keyword>
<dbReference type="GO" id="GO:0005634">
    <property type="term" value="C:nucleus"/>
    <property type="evidence" value="ECO:0007669"/>
    <property type="project" value="UniProtKB-SubCell"/>
</dbReference>
<feature type="domain" description="C2H2-type" evidence="13">
    <location>
        <begin position="1020"/>
        <end position="1048"/>
    </location>
</feature>
<dbReference type="FunFam" id="3.30.160.60:FF:000624">
    <property type="entry name" value="zinc finger protein 697"/>
    <property type="match status" value="1"/>
</dbReference>
<dbReference type="Gene3D" id="3.30.160.60">
    <property type="entry name" value="Classic Zinc Finger"/>
    <property type="match status" value="21"/>
</dbReference>
<evidence type="ECO:0000256" key="6">
    <source>
        <dbReference type="ARBA" id="ARBA00022771"/>
    </source>
</evidence>
<dbReference type="STRING" id="121845.A0A3Q0ISI4"/>
<dbReference type="FunFam" id="3.30.160.60:FF:000226">
    <property type="entry name" value="Zinc finger protein 236 variant"/>
    <property type="match status" value="1"/>
</dbReference>
<protein>
    <submittedName>
        <fullName evidence="15">Zinc finger protein 208-like</fullName>
    </submittedName>
</protein>
<dbReference type="InterPro" id="IPR036236">
    <property type="entry name" value="Znf_C2H2_sf"/>
</dbReference>
<dbReference type="GeneID" id="103508965"/>
<feature type="domain" description="C2H2-type" evidence="13">
    <location>
        <begin position="438"/>
        <end position="460"/>
    </location>
</feature>
<keyword evidence="9" id="KW-0238">DNA-binding</keyword>
<dbReference type="AlphaFoldDB" id="A0A3Q0ISI4"/>
<comment type="similarity">
    <text evidence="3">Belongs to the krueppel C2H2-type zinc-finger protein family.</text>
</comment>
<keyword evidence="8" id="KW-0805">Transcription regulation</keyword>
<dbReference type="GO" id="GO:0008270">
    <property type="term" value="F:zinc ion binding"/>
    <property type="evidence" value="ECO:0007669"/>
    <property type="project" value="UniProtKB-KW"/>
</dbReference>
<dbReference type="SUPFAM" id="SSF57667">
    <property type="entry name" value="beta-beta-alpha zinc fingers"/>
    <property type="match status" value="9"/>
</dbReference>
<dbReference type="GO" id="GO:0003677">
    <property type="term" value="F:DNA binding"/>
    <property type="evidence" value="ECO:0007669"/>
    <property type="project" value="UniProtKB-KW"/>
</dbReference>
<feature type="domain" description="C2H2-type" evidence="13">
    <location>
        <begin position="1077"/>
        <end position="1104"/>
    </location>
</feature>
<evidence type="ECO:0000256" key="2">
    <source>
        <dbReference type="ARBA" id="ARBA00004123"/>
    </source>
</evidence>